<dbReference type="Proteomes" id="UP000663880">
    <property type="component" value="Unassembled WGS sequence"/>
</dbReference>
<reference evidence="3" key="1">
    <citation type="submission" date="2021-02" db="EMBL/GenBank/DDBJ databases">
        <authorList>
            <person name="Steward A R."/>
        </authorList>
    </citation>
    <scope>NUCLEOTIDE SEQUENCE</scope>
</reference>
<evidence type="ECO:0000256" key="2">
    <source>
        <dbReference type="SAM" id="SignalP"/>
    </source>
</evidence>
<organism evidence="3 4">
    <name type="scientific">Pieris macdunnoughi</name>
    <dbReference type="NCBI Taxonomy" id="345717"/>
    <lineage>
        <taxon>Eukaryota</taxon>
        <taxon>Metazoa</taxon>
        <taxon>Ecdysozoa</taxon>
        <taxon>Arthropoda</taxon>
        <taxon>Hexapoda</taxon>
        <taxon>Insecta</taxon>
        <taxon>Pterygota</taxon>
        <taxon>Neoptera</taxon>
        <taxon>Endopterygota</taxon>
        <taxon>Lepidoptera</taxon>
        <taxon>Glossata</taxon>
        <taxon>Ditrysia</taxon>
        <taxon>Papilionoidea</taxon>
        <taxon>Pieridae</taxon>
        <taxon>Pierinae</taxon>
        <taxon>Pieris</taxon>
    </lineage>
</organism>
<dbReference type="EMBL" id="CAJOBZ010000071">
    <property type="protein sequence ID" value="CAF4948815.1"/>
    <property type="molecule type" value="Genomic_DNA"/>
</dbReference>
<accession>A0A821XRF2</accession>
<feature type="compositionally biased region" description="Basic and acidic residues" evidence="1">
    <location>
        <begin position="45"/>
        <end position="54"/>
    </location>
</feature>
<evidence type="ECO:0000313" key="3">
    <source>
        <dbReference type="EMBL" id="CAF4948815.1"/>
    </source>
</evidence>
<evidence type="ECO:0000256" key="1">
    <source>
        <dbReference type="SAM" id="MobiDB-lite"/>
    </source>
</evidence>
<sequence length="188" mass="21443">MAFKLLVIGLIQMAVASQAATLQDLMVADDTMSLGSYIRPARSPAPEDYHKSYENEGDGEIGYSRKKTGGGKKGYQHFDSYHKKAGDNFEFQKQDSFGHDDDGHAGAHSHQNEKKVEAYREPESDEEEREPERDEEEREHQENPKKKDHEKLREGPSNEEVDVAGYDKADYSLPEKYTYGTGEEYNFK</sequence>
<dbReference type="AlphaFoldDB" id="A0A821XRF2"/>
<feature type="region of interest" description="Disordered" evidence="1">
    <location>
        <begin position="38"/>
        <end position="167"/>
    </location>
</feature>
<feature type="compositionally biased region" description="Basic and acidic residues" evidence="1">
    <location>
        <begin position="138"/>
        <end position="156"/>
    </location>
</feature>
<gene>
    <name evidence="3" type="ORF">PMACD_LOCUS15475</name>
</gene>
<dbReference type="OrthoDB" id="8193799at2759"/>
<name>A0A821XRF2_9NEOP</name>
<keyword evidence="4" id="KW-1185">Reference proteome</keyword>
<protein>
    <submittedName>
        <fullName evidence="3">Uncharacterized protein</fullName>
    </submittedName>
</protein>
<keyword evidence="2" id="KW-0732">Signal</keyword>
<proteinExistence type="predicted"/>
<feature type="chain" id="PRO_5033007192" evidence="2">
    <location>
        <begin position="20"/>
        <end position="188"/>
    </location>
</feature>
<comment type="caution">
    <text evidence="3">The sequence shown here is derived from an EMBL/GenBank/DDBJ whole genome shotgun (WGS) entry which is preliminary data.</text>
</comment>
<feature type="signal peptide" evidence="2">
    <location>
        <begin position="1"/>
        <end position="19"/>
    </location>
</feature>
<feature type="compositionally biased region" description="Basic and acidic residues" evidence="1">
    <location>
        <begin position="79"/>
        <end position="122"/>
    </location>
</feature>
<feature type="compositionally biased region" description="Acidic residues" evidence="1">
    <location>
        <begin position="123"/>
        <end position="137"/>
    </location>
</feature>
<evidence type="ECO:0000313" key="4">
    <source>
        <dbReference type="Proteomes" id="UP000663880"/>
    </source>
</evidence>